<dbReference type="InterPro" id="IPR006104">
    <property type="entry name" value="Glyco_hydro_2_N"/>
</dbReference>
<dbReference type="GO" id="GO:0009341">
    <property type="term" value="C:beta-galactosidase complex"/>
    <property type="evidence" value="ECO:0007669"/>
    <property type="project" value="InterPro"/>
</dbReference>
<dbReference type="Proteomes" id="UP000186015">
    <property type="component" value="Unassembled WGS sequence"/>
</dbReference>
<dbReference type="PANTHER" id="PTHR46323:SF2">
    <property type="entry name" value="BETA-GALACTOSIDASE"/>
    <property type="match status" value="1"/>
</dbReference>
<dbReference type="InterPro" id="IPR050347">
    <property type="entry name" value="Bact_Beta-galactosidase"/>
</dbReference>
<reference evidence="10 11" key="1">
    <citation type="submission" date="2016-10" db="EMBL/GenBank/DDBJ databases">
        <authorList>
            <person name="de Groot N.N."/>
        </authorList>
    </citation>
    <scope>NUCLEOTIDE SEQUENCE [LARGE SCALE GENOMIC DNA]</scope>
    <source>
        <strain evidence="10 11">KH2T6</strain>
    </source>
</reference>
<dbReference type="SUPFAM" id="SSF74650">
    <property type="entry name" value="Galactose mutarotase-like"/>
    <property type="match status" value="1"/>
</dbReference>
<dbReference type="InterPro" id="IPR036156">
    <property type="entry name" value="Beta-gal/glucu_dom_sf"/>
</dbReference>
<dbReference type="OrthoDB" id="9762066at2"/>
<keyword evidence="6 8" id="KW-0326">Glycosidase</keyword>
<dbReference type="Gene3D" id="2.60.120.260">
    <property type="entry name" value="Galactose-binding domain-like"/>
    <property type="match status" value="1"/>
</dbReference>
<evidence type="ECO:0000256" key="4">
    <source>
        <dbReference type="ARBA" id="ARBA00013303"/>
    </source>
</evidence>
<dbReference type="GO" id="GO:0004565">
    <property type="term" value="F:beta-galactosidase activity"/>
    <property type="evidence" value="ECO:0007669"/>
    <property type="project" value="UniProtKB-EC"/>
</dbReference>
<evidence type="ECO:0000313" key="11">
    <source>
        <dbReference type="Proteomes" id="UP000186015"/>
    </source>
</evidence>
<dbReference type="InterPro" id="IPR006102">
    <property type="entry name" value="Ig-like_GH2"/>
</dbReference>
<dbReference type="InterPro" id="IPR023230">
    <property type="entry name" value="Glyco_hydro_2_CS"/>
</dbReference>
<dbReference type="Pfam" id="PF02929">
    <property type="entry name" value="Bgal_small_N"/>
    <property type="match status" value="1"/>
</dbReference>
<dbReference type="InterPro" id="IPR013783">
    <property type="entry name" value="Ig-like_fold"/>
</dbReference>
<dbReference type="Gene3D" id="2.60.40.10">
    <property type="entry name" value="Immunoglobulins"/>
    <property type="match status" value="2"/>
</dbReference>
<evidence type="ECO:0000256" key="8">
    <source>
        <dbReference type="RuleBase" id="RU361154"/>
    </source>
</evidence>
<name>A0A1H7J4E3_RUMAL</name>
<keyword evidence="5 8" id="KW-0378">Hydrolase</keyword>
<dbReference type="PANTHER" id="PTHR46323">
    <property type="entry name" value="BETA-GALACTOSIDASE"/>
    <property type="match status" value="1"/>
</dbReference>
<dbReference type="InterPro" id="IPR014718">
    <property type="entry name" value="GH-type_carb-bd"/>
</dbReference>
<dbReference type="InterPro" id="IPR032312">
    <property type="entry name" value="LacZ_4"/>
</dbReference>
<dbReference type="PRINTS" id="PR00132">
    <property type="entry name" value="GLHYDRLASE2"/>
</dbReference>
<dbReference type="GO" id="GO:0005990">
    <property type="term" value="P:lactose catabolic process"/>
    <property type="evidence" value="ECO:0007669"/>
    <property type="project" value="TreeGrafter"/>
</dbReference>
<dbReference type="InterPro" id="IPR006103">
    <property type="entry name" value="Glyco_hydro_2_cat"/>
</dbReference>
<dbReference type="Pfam" id="PF02837">
    <property type="entry name" value="Glyco_hydro_2_N"/>
    <property type="match status" value="1"/>
</dbReference>
<dbReference type="InterPro" id="IPR023232">
    <property type="entry name" value="Glyco_hydro_2_AS"/>
</dbReference>
<dbReference type="SUPFAM" id="SSF51445">
    <property type="entry name" value="(Trans)glycosidases"/>
    <property type="match status" value="1"/>
</dbReference>
<dbReference type="PROSITE" id="PS00608">
    <property type="entry name" value="GLYCOSYL_HYDROL_F2_2"/>
    <property type="match status" value="1"/>
</dbReference>
<evidence type="ECO:0000256" key="7">
    <source>
        <dbReference type="ARBA" id="ARBA00032230"/>
    </source>
</evidence>
<accession>A0A1H7J4E3</accession>
<evidence type="ECO:0000313" key="10">
    <source>
        <dbReference type="EMBL" id="SEK68005.1"/>
    </source>
</evidence>
<feature type="domain" description="Beta galactosidase small chain/" evidence="9">
    <location>
        <begin position="730"/>
        <end position="997"/>
    </location>
</feature>
<dbReference type="PROSITE" id="PS00719">
    <property type="entry name" value="GLYCOSYL_HYDROL_F2_1"/>
    <property type="match status" value="1"/>
</dbReference>
<sequence length="999" mass="113666">MDISVIAKKGSPKSEMIYHEDTHALHIGTLPDHAYFIPFAKGQNAFAERENSQRFELLNGLWDFVYCESIIDMPDDLTDMRDHKTISVPSNWQLCGYDKPQYTNVNYPIPYDPPYVPDDIPVGVYGRDYDYTADGLRRILCFEGVDSCLYLYVNGDFAGYSQVSHHTSEFDITELLHEGTNRLTVAVLKWCDGTYLEDQDKFRLSGIFRDVYVLSRPEKCLRNLRITAKPDGSFTKGELRVSVEGASSKLRLYDGEKLICEGEASEDKTFECEIADVRLWSAESPYLYRLEIETDSELIGEKVGFRKVEIVDGIFRLNGKHIKLFGVNRHDSYPDTGYYADREKMLHDLTLMKRSNINAVRTSHYPNAPEFYAMCDELGLYVIDEADLETHGCVCVYNDLKWSAENAYNGIALIAKDPLFREALLDRERLLVIRDVNRPCVVIWSLGNESGYGENLREAAKLIKSMDNTRPVHYESTYKLDETPDDILDMVSEMYTSPEDIQKFLEREDEKRPFILCEYSHAMGNGPGDLEAYHELFMKSERLIGGLVWEWADHGVILGYTADGKPKYGYGGDSGEKHDDGNFCMDALCYPDRTPHTGLAEMKQVYRPVRVTRISADRFAVNNLLRFIDAGEYLTCNWEITYDGGKAASGSFDFSADPMGSAEVTIPEVAQSFDRDAYIRFIFVAKNGYSVFADGEEVCFDQIKIFTAERKSVPAEGEASEFNETPLKFEITAGEIRYVFNRRTARFDGIFKGGKNLLAKPMEYNFFRAPVDNDIMKNDWYAAHLNDYITKVYETSISAENGCAVIRVKESFGWSIHQPFARMTAEYRIGNNGELDIKCDAEFSNKVEFLPRFGLRLFVDKDFDSVDYFGYGEYESYTDKHQASYVGNFSAKIADMHEDYIRPQENGSHWDCTRMSLTNGCDKLDFLNPDGFSFSASEYTQEELAAKRHNYELVKCAHNVICADFAMAGVGSAACGPQLAGKYRLPLPKISGRIMIVPN</sequence>
<protein>
    <recommendedName>
        <fullName evidence="4 8">Beta-galactosidase</fullName>
        <ecNumber evidence="3 8">3.2.1.23</ecNumber>
    </recommendedName>
    <alternativeName>
        <fullName evidence="7 8">Lactase</fullName>
    </alternativeName>
</protein>
<dbReference type="InterPro" id="IPR004199">
    <property type="entry name" value="B-gal_small/dom_5"/>
</dbReference>
<evidence type="ECO:0000259" key="9">
    <source>
        <dbReference type="SMART" id="SM01038"/>
    </source>
</evidence>
<dbReference type="GO" id="GO:0030246">
    <property type="term" value="F:carbohydrate binding"/>
    <property type="evidence" value="ECO:0007669"/>
    <property type="project" value="InterPro"/>
</dbReference>
<dbReference type="EMBL" id="FOAT01000004">
    <property type="protein sequence ID" value="SEK68005.1"/>
    <property type="molecule type" value="Genomic_DNA"/>
</dbReference>
<comment type="catalytic activity">
    <reaction evidence="1 8">
        <text>Hydrolysis of terminal non-reducing beta-D-galactose residues in beta-D-galactosides.</text>
        <dbReference type="EC" id="3.2.1.23"/>
    </reaction>
</comment>
<dbReference type="SUPFAM" id="SSF49303">
    <property type="entry name" value="beta-Galactosidase/glucuronidase domain"/>
    <property type="match status" value="2"/>
</dbReference>
<evidence type="ECO:0000256" key="2">
    <source>
        <dbReference type="ARBA" id="ARBA00007401"/>
    </source>
</evidence>
<evidence type="ECO:0000256" key="6">
    <source>
        <dbReference type="ARBA" id="ARBA00023295"/>
    </source>
</evidence>
<dbReference type="SMART" id="SM01038">
    <property type="entry name" value="Bgal_small_N"/>
    <property type="match status" value="1"/>
</dbReference>
<dbReference type="InterPro" id="IPR011013">
    <property type="entry name" value="Gal_mutarotase_sf_dom"/>
</dbReference>
<dbReference type="Gene3D" id="2.70.98.10">
    <property type="match status" value="1"/>
</dbReference>
<dbReference type="EC" id="3.2.1.23" evidence="3 8"/>
<dbReference type="Pfam" id="PF16353">
    <property type="entry name" value="LacZ_4"/>
    <property type="match status" value="1"/>
</dbReference>
<dbReference type="AlphaFoldDB" id="A0A1H7J4E3"/>
<evidence type="ECO:0000256" key="5">
    <source>
        <dbReference type="ARBA" id="ARBA00022801"/>
    </source>
</evidence>
<dbReference type="InterPro" id="IPR006101">
    <property type="entry name" value="Glyco_hydro_2"/>
</dbReference>
<dbReference type="Gene3D" id="3.20.20.80">
    <property type="entry name" value="Glycosidases"/>
    <property type="match status" value="1"/>
</dbReference>
<comment type="similarity">
    <text evidence="2 8">Belongs to the glycosyl hydrolase 2 family.</text>
</comment>
<proteinExistence type="inferred from homology"/>
<dbReference type="RefSeq" id="WP_081350465.1">
    <property type="nucleotide sequence ID" value="NZ_FOAT01000004.1"/>
</dbReference>
<evidence type="ECO:0000256" key="3">
    <source>
        <dbReference type="ARBA" id="ARBA00012756"/>
    </source>
</evidence>
<dbReference type="InterPro" id="IPR008979">
    <property type="entry name" value="Galactose-bd-like_sf"/>
</dbReference>
<gene>
    <name evidence="10" type="ORF">SAMN05216469_104161</name>
</gene>
<dbReference type="SUPFAM" id="SSF49785">
    <property type="entry name" value="Galactose-binding domain-like"/>
    <property type="match status" value="1"/>
</dbReference>
<dbReference type="InterPro" id="IPR017853">
    <property type="entry name" value="GH"/>
</dbReference>
<organism evidence="10 11">
    <name type="scientific">Ruminococcus albus</name>
    <dbReference type="NCBI Taxonomy" id="1264"/>
    <lineage>
        <taxon>Bacteria</taxon>
        <taxon>Bacillati</taxon>
        <taxon>Bacillota</taxon>
        <taxon>Clostridia</taxon>
        <taxon>Eubacteriales</taxon>
        <taxon>Oscillospiraceae</taxon>
        <taxon>Ruminococcus</taxon>
    </lineage>
</organism>
<evidence type="ECO:0000256" key="1">
    <source>
        <dbReference type="ARBA" id="ARBA00001412"/>
    </source>
</evidence>
<dbReference type="Pfam" id="PF02836">
    <property type="entry name" value="Glyco_hydro_2_C"/>
    <property type="match status" value="1"/>
</dbReference>
<dbReference type="Pfam" id="PF00703">
    <property type="entry name" value="Glyco_hydro_2"/>
    <property type="match status" value="1"/>
</dbReference>